<comment type="caution">
    <text evidence="2">The sequence shown here is derived from an EMBL/GenBank/DDBJ whole genome shotgun (WGS) entry which is preliminary data.</text>
</comment>
<dbReference type="Pfam" id="PF01243">
    <property type="entry name" value="PNPOx_N"/>
    <property type="match status" value="1"/>
</dbReference>
<dbReference type="EMBL" id="VSSQ01010953">
    <property type="protein sequence ID" value="MPM45629.1"/>
    <property type="molecule type" value="Genomic_DNA"/>
</dbReference>
<organism evidence="2">
    <name type="scientific">bioreactor metagenome</name>
    <dbReference type="NCBI Taxonomy" id="1076179"/>
    <lineage>
        <taxon>unclassified sequences</taxon>
        <taxon>metagenomes</taxon>
        <taxon>ecological metagenomes</taxon>
    </lineage>
</organism>
<dbReference type="SUPFAM" id="SSF50475">
    <property type="entry name" value="FMN-binding split barrel"/>
    <property type="match status" value="1"/>
</dbReference>
<evidence type="ECO:0000259" key="1">
    <source>
        <dbReference type="Pfam" id="PF01243"/>
    </source>
</evidence>
<protein>
    <recommendedName>
        <fullName evidence="1">Pyridoxamine 5'-phosphate oxidase N-terminal domain-containing protein</fullName>
    </recommendedName>
</protein>
<name>A0A644ZXD6_9ZZZZ</name>
<gene>
    <name evidence="2" type="ORF">SDC9_92317</name>
</gene>
<dbReference type="InterPro" id="IPR012349">
    <property type="entry name" value="Split_barrel_FMN-bd"/>
</dbReference>
<sequence>MDEVYKFLKENPVFYVATMDGDQPRVRPFGVVALFEDRLYLQTGNIKNVYKQMMKNPKIELCTMSKDGTSWLRVAAEVVHDGRIEARRRMLEENPVLKKLYAEDDGVGEVLWLKNAEATFYSFTEAPRTVKF</sequence>
<dbReference type="InterPro" id="IPR011576">
    <property type="entry name" value="Pyridox_Oxase_N"/>
</dbReference>
<dbReference type="Gene3D" id="2.30.110.10">
    <property type="entry name" value="Electron Transport, Fmn-binding Protein, Chain A"/>
    <property type="match status" value="1"/>
</dbReference>
<dbReference type="AlphaFoldDB" id="A0A644ZXD6"/>
<reference evidence="2" key="1">
    <citation type="submission" date="2019-08" db="EMBL/GenBank/DDBJ databases">
        <authorList>
            <person name="Kucharzyk K."/>
            <person name="Murdoch R.W."/>
            <person name="Higgins S."/>
            <person name="Loffler F."/>
        </authorList>
    </citation>
    <scope>NUCLEOTIDE SEQUENCE</scope>
</reference>
<accession>A0A644ZXD6</accession>
<feature type="domain" description="Pyridoxamine 5'-phosphate oxidase N-terminal" evidence="1">
    <location>
        <begin position="2"/>
        <end position="80"/>
    </location>
</feature>
<evidence type="ECO:0000313" key="2">
    <source>
        <dbReference type="EMBL" id="MPM45629.1"/>
    </source>
</evidence>
<proteinExistence type="predicted"/>